<keyword evidence="1" id="KW-0472">Membrane</keyword>
<dbReference type="AlphaFoldDB" id="A0A6B8W4B3"/>
<dbReference type="KEGG" id="cok:COCCU_04145"/>
<evidence type="ECO:0000313" key="4">
    <source>
        <dbReference type="Proteomes" id="UP000424462"/>
    </source>
</evidence>
<keyword evidence="1" id="KW-1133">Transmembrane helix</keyword>
<keyword evidence="1" id="KW-0812">Transmembrane</keyword>
<feature type="transmembrane region" description="Helical" evidence="1">
    <location>
        <begin position="88"/>
        <end position="108"/>
    </location>
</feature>
<accession>A0A6B8W4B3</accession>
<keyword evidence="4" id="KW-1185">Reference proteome</keyword>
<dbReference type="EMBL" id="CP046455">
    <property type="protein sequence ID" value="QGU06777.1"/>
    <property type="molecule type" value="Genomic_DNA"/>
</dbReference>
<dbReference type="InterPro" id="IPR027383">
    <property type="entry name" value="Znf_put"/>
</dbReference>
<dbReference type="Proteomes" id="UP000424462">
    <property type="component" value="Chromosome"/>
</dbReference>
<reference evidence="3 4" key="1">
    <citation type="submission" date="2019-11" db="EMBL/GenBank/DDBJ databases">
        <title>Complete genome sequence of Corynebacterium kalinowskii 1959, a novel Corynebacterium species isolated from soil of a small paddock in Vilsendorf, Germany.</title>
        <authorList>
            <person name="Schaffert L."/>
            <person name="Ruwe M."/>
            <person name="Milse J."/>
            <person name="Hanuschka K."/>
            <person name="Ortseifen V."/>
            <person name="Droste J."/>
            <person name="Brandt D."/>
            <person name="Schlueter L."/>
            <person name="Kutter Y."/>
            <person name="Vinke S."/>
            <person name="Viehoefer P."/>
            <person name="Jacob L."/>
            <person name="Luebke N.-C."/>
            <person name="Schulte-Berndt E."/>
            <person name="Hain C."/>
            <person name="Linder M."/>
            <person name="Schmidt P."/>
            <person name="Wollenschlaeger L."/>
            <person name="Luttermann T."/>
            <person name="Thieme E."/>
            <person name="Hassa J."/>
            <person name="Haak M."/>
            <person name="Wittchen M."/>
            <person name="Mentz A."/>
            <person name="Persicke M."/>
            <person name="Busche T."/>
            <person name="Ruckert C."/>
        </authorList>
    </citation>
    <scope>NUCLEOTIDE SEQUENCE [LARGE SCALE GENOMIC DNA]</scope>
    <source>
        <strain evidence="3 4">2039</strain>
    </source>
</reference>
<evidence type="ECO:0000256" key="1">
    <source>
        <dbReference type="SAM" id="Phobius"/>
    </source>
</evidence>
<sequence length="223" mass="23914">MGCWPVLECEHVQSALSARLDGEATGYPDDVIDAHLAGCAECQAFYRQAIALKEQLSADAVPAGVPDLSEVILAGVEPEWRRRAHSRALGLALSRIALVVLGIIYVIWSVSLLANTPGELIDDGYSNLMAEAAAMRLALGFALFFAAWQPRLVVGMLPLVGALWTFSAGFAARDVLLGLASPEQLGFLGLLLITGVVLGWSWFNNYGRSAFRATWDSLNAKPA</sequence>
<protein>
    <recommendedName>
        <fullName evidence="2">Putative zinc-finger domain-containing protein</fullName>
    </recommendedName>
</protein>
<dbReference type="Pfam" id="PF13490">
    <property type="entry name" value="zf-HC2"/>
    <property type="match status" value="1"/>
</dbReference>
<gene>
    <name evidence="3" type="ORF">COCCU_04145</name>
</gene>
<proteinExistence type="predicted"/>
<evidence type="ECO:0000313" key="3">
    <source>
        <dbReference type="EMBL" id="QGU06777.1"/>
    </source>
</evidence>
<feature type="transmembrane region" description="Helical" evidence="1">
    <location>
        <begin position="128"/>
        <end position="145"/>
    </location>
</feature>
<organism evidence="3 4">
    <name type="scientific">Corynebacterium occultum</name>
    <dbReference type="NCBI Taxonomy" id="2675219"/>
    <lineage>
        <taxon>Bacteria</taxon>
        <taxon>Bacillati</taxon>
        <taxon>Actinomycetota</taxon>
        <taxon>Actinomycetes</taxon>
        <taxon>Mycobacteriales</taxon>
        <taxon>Corynebacteriaceae</taxon>
        <taxon>Corynebacterium</taxon>
    </lineage>
</organism>
<name>A0A6B8W4B3_9CORY</name>
<evidence type="ECO:0000259" key="2">
    <source>
        <dbReference type="Pfam" id="PF13490"/>
    </source>
</evidence>
<feature type="transmembrane region" description="Helical" evidence="1">
    <location>
        <begin position="152"/>
        <end position="172"/>
    </location>
</feature>
<feature type="transmembrane region" description="Helical" evidence="1">
    <location>
        <begin position="184"/>
        <end position="203"/>
    </location>
</feature>
<feature type="domain" description="Putative zinc-finger" evidence="2">
    <location>
        <begin position="9"/>
        <end position="43"/>
    </location>
</feature>